<dbReference type="InterPro" id="IPR051171">
    <property type="entry name" value="CaCA"/>
</dbReference>
<evidence type="ECO:0000259" key="6">
    <source>
        <dbReference type="Pfam" id="PF03160"/>
    </source>
</evidence>
<accession>A0A8J2Z638</accession>
<evidence type="ECO:0000256" key="4">
    <source>
        <dbReference type="ARBA" id="ARBA00023065"/>
    </source>
</evidence>
<organism evidence="7 8">
    <name type="scientific">Cysteiniphilum litorale</name>
    <dbReference type="NCBI Taxonomy" id="2056700"/>
    <lineage>
        <taxon>Bacteria</taxon>
        <taxon>Pseudomonadati</taxon>
        <taxon>Pseudomonadota</taxon>
        <taxon>Gammaproteobacteria</taxon>
        <taxon>Thiotrichales</taxon>
        <taxon>Fastidiosibacteraceae</taxon>
        <taxon>Cysteiniphilum</taxon>
    </lineage>
</organism>
<name>A0A8J2Z638_9GAMM</name>
<sequence>MEKKLIAIGLLCSMFGSSFGGVSVSKSEVATERTELEISDSSKYSVIRLAAYDTNGNSVAMDDCSTVEFTKSPSELGEFTSKVYPDPDSDPMHENKCYIHLSPGVKPGKVTVSAKINNEALDGELKEVYVDIIGEEQPVISIKGQKDGAEPNSNGLFTVYSSKRLDKDLSVNINIDETINNTATNGDDYEAINSPVIIRAGYDKADVEVKVKSDQISEGDEYLKIDVVGGDYLVDSDESSAQITIRDNTVHKPEIGIVKIQNPAEPSTNGQFEIHAAEAVSDDITVRVNLNGSTAEENKDFNAITKEVVIRKGQASVIKDITVIDDNIYDPNESIKINLESSSDYQIKVGEESATLVIQDDDTKPVEGAVCANGVKTIDAMGRSGSSYMTLDCDNNSAQIKIPAGSSFHVSVFFAPESGLPAKDFILNGRQLTFTSEEIKNITSLHAIENVSGINDYYAMIARSEEELVCWGNSFGVQHHECKSTY</sequence>
<keyword evidence="4" id="KW-0813">Transport</keyword>
<dbReference type="PANTHER" id="PTHR11878">
    <property type="entry name" value="SODIUM/CALCIUM EXCHANGER"/>
    <property type="match status" value="1"/>
</dbReference>
<feature type="chain" id="PRO_5035294276" description="Calx-beta domain-containing protein" evidence="5">
    <location>
        <begin position="21"/>
        <end position="486"/>
    </location>
</feature>
<dbReference type="InterPro" id="IPR038081">
    <property type="entry name" value="CalX-like_sf"/>
</dbReference>
<keyword evidence="8" id="KW-1185">Reference proteome</keyword>
<keyword evidence="2" id="KW-0677">Repeat</keyword>
<dbReference type="Proteomes" id="UP000636949">
    <property type="component" value="Unassembled WGS sequence"/>
</dbReference>
<dbReference type="GO" id="GO:0007154">
    <property type="term" value="P:cell communication"/>
    <property type="evidence" value="ECO:0007669"/>
    <property type="project" value="InterPro"/>
</dbReference>
<dbReference type="Gene3D" id="2.60.40.2030">
    <property type="match status" value="2"/>
</dbReference>
<gene>
    <name evidence="7" type="ORF">GCM10010995_21320</name>
</gene>
<evidence type="ECO:0000256" key="2">
    <source>
        <dbReference type="ARBA" id="ARBA00022737"/>
    </source>
</evidence>
<evidence type="ECO:0000256" key="5">
    <source>
        <dbReference type="SAM" id="SignalP"/>
    </source>
</evidence>
<evidence type="ECO:0000256" key="3">
    <source>
        <dbReference type="ARBA" id="ARBA00022837"/>
    </source>
</evidence>
<reference evidence="7" key="2">
    <citation type="submission" date="2020-09" db="EMBL/GenBank/DDBJ databases">
        <authorList>
            <person name="Sun Q."/>
            <person name="Zhou Y."/>
        </authorList>
    </citation>
    <scope>NUCLEOTIDE SEQUENCE</scope>
    <source>
        <strain evidence="7">CGMCC 1.15758</strain>
    </source>
</reference>
<dbReference type="Gene3D" id="2.60.40.10">
    <property type="entry name" value="Immunoglobulins"/>
    <property type="match status" value="1"/>
</dbReference>
<feature type="domain" description="Calx-beta" evidence="6">
    <location>
        <begin position="163"/>
        <end position="248"/>
    </location>
</feature>
<protein>
    <recommendedName>
        <fullName evidence="6">Calx-beta domain-containing protein</fullName>
    </recommendedName>
</protein>
<comment type="caution">
    <text evidence="7">The sequence shown here is derived from an EMBL/GenBank/DDBJ whole genome shotgun (WGS) entry which is preliminary data.</text>
</comment>
<dbReference type="Pfam" id="PF03160">
    <property type="entry name" value="Calx-beta"/>
    <property type="match status" value="2"/>
</dbReference>
<dbReference type="OrthoDB" id="5360469at2"/>
<dbReference type="EMBL" id="BMJS01000028">
    <property type="protein sequence ID" value="GGG03618.1"/>
    <property type="molecule type" value="Genomic_DNA"/>
</dbReference>
<feature type="signal peptide" evidence="5">
    <location>
        <begin position="1"/>
        <end position="20"/>
    </location>
</feature>
<evidence type="ECO:0000313" key="8">
    <source>
        <dbReference type="Proteomes" id="UP000636949"/>
    </source>
</evidence>
<evidence type="ECO:0000256" key="1">
    <source>
        <dbReference type="ARBA" id="ARBA00022729"/>
    </source>
</evidence>
<dbReference type="GO" id="GO:0016020">
    <property type="term" value="C:membrane"/>
    <property type="evidence" value="ECO:0007669"/>
    <property type="project" value="InterPro"/>
</dbReference>
<dbReference type="RefSeq" id="WP_117003457.1">
    <property type="nucleotide sequence ID" value="NZ_BMJS01000028.1"/>
</dbReference>
<dbReference type="InterPro" id="IPR013783">
    <property type="entry name" value="Ig-like_fold"/>
</dbReference>
<keyword evidence="4" id="KW-0406">Ion transport</keyword>
<keyword evidence="3" id="KW-0106">Calcium</keyword>
<keyword evidence="1 5" id="KW-0732">Signal</keyword>
<dbReference type="SUPFAM" id="SSF141072">
    <property type="entry name" value="CalX-like"/>
    <property type="match status" value="2"/>
</dbReference>
<feature type="domain" description="Calx-beta" evidence="6">
    <location>
        <begin position="271"/>
        <end position="362"/>
    </location>
</feature>
<dbReference type="InterPro" id="IPR003644">
    <property type="entry name" value="Calx_beta"/>
</dbReference>
<evidence type="ECO:0000313" key="7">
    <source>
        <dbReference type="EMBL" id="GGG03618.1"/>
    </source>
</evidence>
<reference evidence="7" key="1">
    <citation type="journal article" date="2014" name="Int. J. Syst. Evol. Microbiol.">
        <title>Complete genome sequence of Corynebacterium casei LMG S-19264T (=DSM 44701T), isolated from a smear-ripened cheese.</title>
        <authorList>
            <consortium name="US DOE Joint Genome Institute (JGI-PGF)"/>
            <person name="Walter F."/>
            <person name="Albersmeier A."/>
            <person name="Kalinowski J."/>
            <person name="Ruckert C."/>
        </authorList>
    </citation>
    <scope>NUCLEOTIDE SEQUENCE</scope>
    <source>
        <strain evidence="7">CGMCC 1.15758</strain>
    </source>
</reference>
<dbReference type="GO" id="GO:0030001">
    <property type="term" value="P:metal ion transport"/>
    <property type="evidence" value="ECO:0007669"/>
    <property type="project" value="TreeGrafter"/>
</dbReference>
<dbReference type="PANTHER" id="PTHR11878:SF65">
    <property type="entry name" value="NA_CA-EXCHANGE PROTEIN, ISOFORM G"/>
    <property type="match status" value="1"/>
</dbReference>
<proteinExistence type="predicted"/>
<dbReference type="AlphaFoldDB" id="A0A8J2Z638"/>